<dbReference type="EMBL" id="MUGV01000016">
    <property type="protein sequence ID" value="OXA79508.1"/>
    <property type="molecule type" value="Genomic_DNA"/>
</dbReference>
<comment type="caution">
    <text evidence="1">The sequence shown here is derived from an EMBL/GenBank/DDBJ whole genome shotgun (WGS) entry which is preliminary data.</text>
</comment>
<evidence type="ECO:0000313" key="2">
    <source>
        <dbReference type="Proteomes" id="UP000198382"/>
    </source>
</evidence>
<keyword evidence="2" id="KW-1185">Reference proteome</keyword>
<sequence length="80" mass="9136">MVFFFWIFRSVQHYVEEVGERNHCKLNSVSDSISDMGITKLGITWEIKIIPVTANSCEFVNKVLVTSTPEFLAILKEANI</sequence>
<evidence type="ECO:0000313" key="1">
    <source>
        <dbReference type="EMBL" id="OXA79508.1"/>
    </source>
</evidence>
<proteinExistence type="predicted"/>
<accession>A0ABX4BQR8</accession>
<organism evidence="1 2">
    <name type="scientific">Flavobacterium frigidimaris</name>
    <dbReference type="NCBI Taxonomy" id="262320"/>
    <lineage>
        <taxon>Bacteria</taxon>
        <taxon>Pseudomonadati</taxon>
        <taxon>Bacteroidota</taxon>
        <taxon>Flavobacteriia</taxon>
        <taxon>Flavobacteriales</taxon>
        <taxon>Flavobacteriaceae</taxon>
        <taxon>Flavobacterium</taxon>
    </lineage>
</organism>
<gene>
    <name evidence="1" type="ORF">B0A65_09035</name>
</gene>
<protein>
    <submittedName>
        <fullName evidence="1">Uncharacterized protein</fullName>
    </submittedName>
</protein>
<reference evidence="1 2" key="1">
    <citation type="submission" date="2016-11" db="EMBL/GenBank/DDBJ databases">
        <title>Whole genomes of Flavobacteriaceae.</title>
        <authorList>
            <person name="Stine C."/>
            <person name="Li C."/>
            <person name="Tadesse D."/>
        </authorList>
    </citation>
    <scope>NUCLEOTIDE SEQUENCE [LARGE SCALE GENOMIC DNA]</scope>
    <source>
        <strain evidence="1 2">DSM 15937</strain>
    </source>
</reference>
<name>A0ABX4BQR8_FLAFR</name>
<dbReference type="Proteomes" id="UP000198382">
    <property type="component" value="Unassembled WGS sequence"/>
</dbReference>